<dbReference type="EMBL" id="MAGO01000002">
    <property type="protein sequence ID" value="OCC16055.1"/>
    <property type="molecule type" value="Genomic_DNA"/>
</dbReference>
<dbReference type="Gene3D" id="3.40.50.2300">
    <property type="match status" value="2"/>
</dbReference>
<proteinExistence type="predicted"/>
<dbReference type="PANTHER" id="PTHR35271">
    <property type="entry name" value="ABC TRANSPORTER, SUBSTRATE-BINDING LIPOPROTEIN-RELATED"/>
    <property type="match status" value="1"/>
</dbReference>
<dbReference type="PANTHER" id="PTHR35271:SF1">
    <property type="entry name" value="ABC TRANSPORTER, SUBSTRATE-BINDING LIPOPROTEIN"/>
    <property type="match status" value="1"/>
</dbReference>
<dbReference type="STRING" id="1156395.DBT_0517"/>
<accession>A0A1B9F8C0</accession>
<reference evidence="1 2" key="1">
    <citation type="submission" date="2016-06" db="EMBL/GenBank/DDBJ databases">
        <title>Respiratory ammonification of nitrate coupled to the oxidation of elemental sulfur in deep-sea autotrophic thermophilic bacteria.</title>
        <authorList>
            <person name="Slobodkina G.B."/>
            <person name="Mardanov A.V."/>
            <person name="Ravin N.V."/>
            <person name="Frolova A.A."/>
            <person name="Viryasiv M.B."/>
            <person name="Chernyh N.A."/>
            <person name="Bonch-Osmolovskaya E.A."/>
            <person name="Slobodkin A.I."/>
        </authorList>
    </citation>
    <scope>NUCLEOTIDE SEQUENCE [LARGE SCALE GENOMIC DNA]</scope>
    <source>
        <strain evidence="1 2">S69</strain>
    </source>
</reference>
<evidence type="ECO:0000313" key="2">
    <source>
        <dbReference type="Proteomes" id="UP000093080"/>
    </source>
</evidence>
<protein>
    <submittedName>
        <fullName evidence="1">ABC transporter substrate-binding protein</fullName>
    </submittedName>
</protein>
<keyword evidence="2" id="KW-1185">Reference proteome</keyword>
<dbReference type="InterPro" id="IPR007487">
    <property type="entry name" value="ABC_transpt-TYRBP-like"/>
</dbReference>
<dbReference type="OrthoDB" id="9776955at2"/>
<dbReference type="AlphaFoldDB" id="A0A1B9F8C0"/>
<dbReference type="Pfam" id="PF04392">
    <property type="entry name" value="ABC_sub_bind"/>
    <property type="match status" value="1"/>
</dbReference>
<dbReference type="Proteomes" id="UP000093080">
    <property type="component" value="Unassembled WGS sequence"/>
</dbReference>
<name>A0A1B9F8C0_9BACT</name>
<comment type="caution">
    <text evidence="1">The sequence shown here is derived from an EMBL/GenBank/DDBJ whole genome shotgun (WGS) entry which is preliminary data.</text>
</comment>
<sequence>MVKRAVYPAFFVSLVILAVLFPQMSSSQIDVHSSKTVVIIRYKIEPNNFASVVEGLKQSLKKRGYVEGKNITYIDVLTSTADQSSIPQVMEAVKKYSSKTDLFVTCGWVSMFARILLKDTGIPQFYCPTLKSVALKMMPSVNSPPGTNLSGVYLMYPPEKILRISRLILPNAKHYAYVFDSRIPADMIFKKAYERLRPEERHDFEILFFDLANGIDSVIRKLQTNHIEAFGGIVGAFKNRKALSSLRIPIITALTLDIEQTEIADYLKGDNIIAGLFNPFSYCGKQAGEMAADIFDGKTSIENTIPRPALQIAFVNLRAARRLGIYIPYRALEAVDMVVK</sequence>
<organism evidence="1 2">
    <name type="scientific">Dissulfuribacter thermophilus</name>
    <dbReference type="NCBI Taxonomy" id="1156395"/>
    <lineage>
        <taxon>Bacteria</taxon>
        <taxon>Pseudomonadati</taxon>
        <taxon>Thermodesulfobacteriota</taxon>
        <taxon>Dissulfuribacteria</taxon>
        <taxon>Dissulfuribacterales</taxon>
        <taxon>Dissulfuribacteraceae</taxon>
        <taxon>Dissulfuribacter</taxon>
    </lineage>
</organism>
<evidence type="ECO:0000313" key="1">
    <source>
        <dbReference type="EMBL" id="OCC16055.1"/>
    </source>
</evidence>
<gene>
    <name evidence="1" type="ORF">DBT_0517</name>
</gene>